<dbReference type="EMBL" id="BAABBX010000004">
    <property type="protein sequence ID" value="GAA4184406.1"/>
    <property type="molecule type" value="Genomic_DNA"/>
</dbReference>
<comment type="caution">
    <text evidence="2">The sequence shown here is derived from an EMBL/GenBank/DDBJ whole genome shotgun (WGS) entry which is preliminary data.</text>
</comment>
<dbReference type="Pfam" id="PF25355">
    <property type="entry name" value="DUF7882"/>
    <property type="match status" value="1"/>
</dbReference>
<sequence length="114" mass="12595">MDVARLIYGANDAYEFDERTLAHLKIAMTAKLRVRESFLLNWVVPSEKGSGRMSLWISPEVPLVFVFHGSKPPQLNKVWVDALARSAHGIRGMTVMPEAEAESYLRAAGSPAAP</sequence>
<name>A0ABP8AI48_9MICO</name>
<evidence type="ECO:0000313" key="2">
    <source>
        <dbReference type="EMBL" id="GAA4184406.1"/>
    </source>
</evidence>
<accession>A0ABP8AI48</accession>
<evidence type="ECO:0000259" key="1">
    <source>
        <dbReference type="Pfam" id="PF25355"/>
    </source>
</evidence>
<reference evidence="3" key="1">
    <citation type="journal article" date="2019" name="Int. J. Syst. Evol. Microbiol.">
        <title>The Global Catalogue of Microorganisms (GCM) 10K type strain sequencing project: providing services to taxonomists for standard genome sequencing and annotation.</title>
        <authorList>
            <consortium name="The Broad Institute Genomics Platform"/>
            <consortium name="The Broad Institute Genome Sequencing Center for Infectious Disease"/>
            <person name="Wu L."/>
            <person name="Ma J."/>
        </authorList>
    </citation>
    <scope>NUCLEOTIDE SEQUENCE [LARGE SCALE GENOMIC DNA]</scope>
    <source>
        <strain evidence="3">JCM 17593</strain>
    </source>
</reference>
<proteinExistence type="predicted"/>
<evidence type="ECO:0000313" key="3">
    <source>
        <dbReference type="Proteomes" id="UP001500213"/>
    </source>
</evidence>
<gene>
    <name evidence="2" type="ORF">GCM10022288_05080</name>
</gene>
<feature type="domain" description="DUF7882" evidence="1">
    <location>
        <begin position="4"/>
        <end position="98"/>
    </location>
</feature>
<keyword evidence="3" id="KW-1185">Reference proteome</keyword>
<dbReference type="Proteomes" id="UP001500213">
    <property type="component" value="Unassembled WGS sequence"/>
</dbReference>
<organism evidence="2 3">
    <name type="scientific">Gryllotalpicola kribbensis</name>
    <dbReference type="NCBI Taxonomy" id="993084"/>
    <lineage>
        <taxon>Bacteria</taxon>
        <taxon>Bacillati</taxon>
        <taxon>Actinomycetota</taxon>
        <taxon>Actinomycetes</taxon>
        <taxon>Micrococcales</taxon>
        <taxon>Microbacteriaceae</taxon>
        <taxon>Gryllotalpicola</taxon>
    </lineage>
</organism>
<protein>
    <recommendedName>
        <fullName evidence="1">DUF7882 domain-containing protein</fullName>
    </recommendedName>
</protein>
<dbReference type="InterPro" id="IPR057204">
    <property type="entry name" value="DUF7882"/>
</dbReference>